<sequence>QSVSWGPAAAAGPHFNTHSWLRNRPFWPSYVLCVFGDRWRVGSSGGDSASMVAILRAISDIEHGTEESKKPRRHYYLWHWVDASAVVRNYSFEAYANRLT</sequence>
<reference evidence="1" key="1">
    <citation type="submission" date="2015-04" db="EMBL/GenBank/DDBJ databases">
        <title>The genome sequence of the plant pathogenic Rhizarian Plasmodiophora brassicae reveals insights in its biotrophic life cycle and the origin of chitin synthesis.</title>
        <authorList>
            <person name="Schwelm A."/>
            <person name="Fogelqvist J."/>
            <person name="Knaust A."/>
            <person name="Julke S."/>
            <person name="Lilja T."/>
            <person name="Dhandapani V."/>
            <person name="Bonilla-Rosso G."/>
            <person name="Karlsson M."/>
            <person name="Shevchenko A."/>
            <person name="Choi S.R."/>
            <person name="Kim H.G."/>
            <person name="Park J.Y."/>
            <person name="Lim Y.P."/>
            <person name="Ludwig-Muller J."/>
            <person name="Dixelius C."/>
        </authorList>
    </citation>
    <scope>NUCLEOTIDE SEQUENCE</scope>
    <source>
        <tissue evidence="1">Potato root galls</tissue>
    </source>
</reference>
<protein>
    <submittedName>
        <fullName evidence="1">Uncharacterized protein</fullName>
    </submittedName>
</protein>
<organism evidence="1">
    <name type="scientific">Spongospora subterranea</name>
    <dbReference type="NCBI Taxonomy" id="70186"/>
    <lineage>
        <taxon>Eukaryota</taxon>
        <taxon>Sar</taxon>
        <taxon>Rhizaria</taxon>
        <taxon>Endomyxa</taxon>
        <taxon>Phytomyxea</taxon>
        <taxon>Plasmodiophorida</taxon>
        <taxon>Plasmodiophoridae</taxon>
        <taxon>Spongospora</taxon>
    </lineage>
</organism>
<evidence type="ECO:0000313" key="1">
    <source>
        <dbReference type="EMBL" id="CRZ11562.1"/>
    </source>
</evidence>
<dbReference type="EMBL" id="HACM01011120">
    <property type="protein sequence ID" value="CRZ11562.1"/>
    <property type="molecule type" value="Transcribed_RNA"/>
</dbReference>
<feature type="non-terminal residue" evidence="1">
    <location>
        <position position="1"/>
    </location>
</feature>
<name>A0A0H5RD89_9EUKA</name>
<accession>A0A0H5RD89</accession>
<proteinExistence type="predicted"/>
<dbReference type="AlphaFoldDB" id="A0A0H5RD89"/>